<gene>
    <name evidence="1" type="ORF">SMTD_LOCUS2409</name>
</gene>
<protein>
    <submittedName>
        <fullName evidence="1">Uncharacterized protein</fullName>
    </submittedName>
</protein>
<accession>A0A183NJX3</accession>
<proteinExistence type="predicted"/>
<organism evidence="1 2">
    <name type="scientific">Schistosoma mattheei</name>
    <dbReference type="NCBI Taxonomy" id="31246"/>
    <lineage>
        <taxon>Eukaryota</taxon>
        <taxon>Metazoa</taxon>
        <taxon>Spiralia</taxon>
        <taxon>Lophotrochozoa</taxon>
        <taxon>Platyhelminthes</taxon>
        <taxon>Trematoda</taxon>
        <taxon>Digenea</taxon>
        <taxon>Strigeidida</taxon>
        <taxon>Schistosomatoidea</taxon>
        <taxon>Schistosomatidae</taxon>
        <taxon>Schistosoma</taxon>
    </lineage>
</organism>
<name>A0A183NJX3_9TREM</name>
<keyword evidence="2" id="KW-1185">Reference proteome</keyword>
<reference evidence="1 2" key="1">
    <citation type="submission" date="2018-11" db="EMBL/GenBank/DDBJ databases">
        <authorList>
            <consortium name="Pathogen Informatics"/>
        </authorList>
    </citation>
    <scope>NUCLEOTIDE SEQUENCE [LARGE SCALE GENOMIC DNA]</scope>
    <source>
        <strain>Denwood</strain>
        <strain evidence="2">Zambia</strain>
    </source>
</reference>
<dbReference type="Proteomes" id="UP000269396">
    <property type="component" value="Unassembled WGS sequence"/>
</dbReference>
<dbReference type="AlphaFoldDB" id="A0A183NJX3"/>
<evidence type="ECO:0000313" key="1">
    <source>
        <dbReference type="EMBL" id="VDO86793.1"/>
    </source>
</evidence>
<dbReference type="EMBL" id="UZAL01003307">
    <property type="protein sequence ID" value="VDO86793.1"/>
    <property type="molecule type" value="Genomic_DNA"/>
</dbReference>
<evidence type="ECO:0000313" key="2">
    <source>
        <dbReference type="Proteomes" id="UP000269396"/>
    </source>
</evidence>
<sequence length="170" mass="19231">MLRNGWSYRCENCFILLVTISPITRNKENSISPIRRNKENLKIVGGSACFAISRNGWSYRCENCQIVGVSACFAISPEWLVVSKENFQIVGVSACFAISPEWLVVSCDIVKLLVEVSVLQYLRNGWWYRCENCYILLATISPIRQNKQNLKIVGVSACFAISPEWLVVSL</sequence>